<protein>
    <submittedName>
        <fullName evidence="1">Uncharacterized protein</fullName>
    </submittedName>
</protein>
<sequence length="143" mass="15641">MARNAISLSLRRALAPSVFTMESRSAFSSNSYATFRGTREYSQRKREIILLLTTFPSEYGVPFSLSLLTRGQETSSTYSHRTRQSIVAAPFLTRTAVVVVSGDGCLVVPVKNSVPHIGSVPLVPADSRKQTEQLPLVRNSAVP</sequence>
<name>A0A086K7S0_TOXGO</name>
<accession>A0A086K7S0</accession>
<dbReference type="Proteomes" id="UP000028837">
    <property type="component" value="Unassembled WGS sequence"/>
</dbReference>
<organism evidence="1 2">
    <name type="scientific">Toxoplasma gondii GAB2-2007-GAL-DOM2</name>
    <dbReference type="NCBI Taxonomy" id="1130820"/>
    <lineage>
        <taxon>Eukaryota</taxon>
        <taxon>Sar</taxon>
        <taxon>Alveolata</taxon>
        <taxon>Apicomplexa</taxon>
        <taxon>Conoidasida</taxon>
        <taxon>Coccidia</taxon>
        <taxon>Eucoccidiorida</taxon>
        <taxon>Eimeriorina</taxon>
        <taxon>Sarcocystidae</taxon>
        <taxon>Toxoplasma</taxon>
    </lineage>
</organism>
<reference evidence="1 2" key="1">
    <citation type="submission" date="2014-02" db="EMBL/GenBank/DDBJ databases">
        <authorList>
            <person name="Sibley D."/>
            <person name="Venepally P."/>
            <person name="Karamycheva S."/>
            <person name="Hadjithomas M."/>
            <person name="Khan A."/>
            <person name="Brunk B."/>
            <person name="Roos D."/>
            <person name="Caler E."/>
            <person name="Lorenzi H."/>
        </authorList>
    </citation>
    <scope>NUCLEOTIDE SEQUENCE [LARGE SCALE GENOMIC DNA]</scope>
    <source>
        <strain evidence="1 2">GAB2-2007-GAL-DOM2</strain>
    </source>
</reference>
<gene>
    <name evidence="1" type="ORF">TGDOM2_229005</name>
</gene>
<dbReference type="VEuPathDB" id="ToxoDB:TGDOM2_229005"/>
<comment type="caution">
    <text evidence="1">The sequence shown here is derived from an EMBL/GenBank/DDBJ whole genome shotgun (WGS) entry which is preliminary data.</text>
</comment>
<proteinExistence type="predicted"/>
<evidence type="ECO:0000313" key="1">
    <source>
        <dbReference type="EMBL" id="KFG40438.1"/>
    </source>
</evidence>
<dbReference type="EMBL" id="AHZU02000771">
    <property type="protein sequence ID" value="KFG40438.1"/>
    <property type="molecule type" value="Genomic_DNA"/>
</dbReference>
<dbReference type="AlphaFoldDB" id="A0A086K7S0"/>
<evidence type="ECO:0000313" key="2">
    <source>
        <dbReference type="Proteomes" id="UP000028837"/>
    </source>
</evidence>